<dbReference type="InterPro" id="IPR014721">
    <property type="entry name" value="Ribsml_uS5_D2-typ_fold_subgr"/>
</dbReference>
<dbReference type="EMBL" id="CP017839">
    <property type="protein sequence ID" value="APB01125.1"/>
    <property type="molecule type" value="Genomic_DNA"/>
</dbReference>
<evidence type="ECO:0000256" key="1">
    <source>
        <dbReference type="ARBA" id="ARBA00005017"/>
    </source>
</evidence>
<dbReference type="RefSeq" id="WP_071344570.1">
    <property type="nucleotide sequence ID" value="NZ_CP017839.1"/>
</dbReference>
<protein>
    <recommendedName>
        <fullName evidence="2">phosphomevalonate kinase</fullName>
        <ecNumber evidence="2">2.7.4.2</ecNumber>
    </recommendedName>
</protein>
<dbReference type="InterPro" id="IPR006204">
    <property type="entry name" value="GHMP_kinase_N_dom"/>
</dbReference>
<evidence type="ECO:0000256" key="2">
    <source>
        <dbReference type="ARBA" id="ARBA00012958"/>
    </source>
</evidence>
<keyword evidence="7" id="KW-0812">Transmembrane</keyword>
<accession>A0ABC8B4R5</accession>
<dbReference type="Gene3D" id="3.30.230.10">
    <property type="match status" value="1"/>
</dbReference>
<proteinExistence type="predicted"/>
<dbReference type="AlphaFoldDB" id="A0ABC8B4R5"/>
<dbReference type="EC" id="2.7.4.2" evidence="2"/>
<keyword evidence="6" id="KW-0067">ATP-binding</keyword>
<dbReference type="Gene3D" id="3.30.70.890">
    <property type="entry name" value="GHMP kinase, C-terminal domain"/>
    <property type="match status" value="1"/>
</dbReference>
<evidence type="ECO:0000256" key="4">
    <source>
        <dbReference type="ARBA" id="ARBA00022741"/>
    </source>
</evidence>
<dbReference type="PANTHER" id="PTHR31814:SF2">
    <property type="entry name" value="PHOSPHOMEVALONATE KINASE"/>
    <property type="match status" value="1"/>
</dbReference>
<dbReference type="GO" id="GO:0005524">
    <property type="term" value="F:ATP binding"/>
    <property type="evidence" value="ECO:0007669"/>
    <property type="project" value="UniProtKB-KW"/>
</dbReference>
<keyword evidence="7" id="KW-1133">Transmembrane helix</keyword>
<dbReference type="NCBIfam" id="TIGR01220">
    <property type="entry name" value="Pmev_kin_Gr_pos"/>
    <property type="match status" value="1"/>
</dbReference>
<evidence type="ECO:0000256" key="7">
    <source>
        <dbReference type="SAM" id="Phobius"/>
    </source>
</evidence>
<comment type="pathway">
    <text evidence="1">Isoprenoid biosynthesis; isopentenyl diphosphate biosynthesis via mevalonate pathway; isopentenyl diphosphate from (R)-mevalonate: step 2/3.</text>
</comment>
<evidence type="ECO:0000256" key="6">
    <source>
        <dbReference type="ARBA" id="ARBA00022840"/>
    </source>
</evidence>
<evidence type="ECO:0000313" key="10">
    <source>
        <dbReference type="EMBL" id="APB01125.1"/>
    </source>
</evidence>
<feature type="domain" description="GHMP kinase N-terminal" evidence="8">
    <location>
        <begin position="85"/>
        <end position="173"/>
    </location>
</feature>
<dbReference type="SUPFAM" id="SSF54211">
    <property type="entry name" value="Ribosomal protein S5 domain 2-like"/>
    <property type="match status" value="1"/>
</dbReference>
<keyword evidence="5 10" id="KW-0418">Kinase</keyword>
<dbReference type="InterPro" id="IPR020568">
    <property type="entry name" value="Ribosomal_Su5_D2-typ_SF"/>
</dbReference>
<dbReference type="PRINTS" id="PR00959">
    <property type="entry name" value="MEVGALKINASE"/>
</dbReference>
<dbReference type="PANTHER" id="PTHR31814">
    <property type="match status" value="1"/>
</dbReference>
<dbReference type="Proteomes" id="UP000180166">
    <property type="component" value="Chromosome"/>
</dbReference>
<dbReference type="KEGG" id="nsr:NS506_07100"/>
<dbReference type="Pfam" id="PF08544">
    <property type="entry name" value="GHMP_kinases_C"/>
    <property type="match status" value="1"/>
</dbReference>
<feature type="domain" description="GHMP kinase C-terminal" evidence="9">
    <location>
        <begin position="281"/>
        <end position="337"/>
    </location>
</feature>
<dbReference type="GO" id="GO:0004631">
    <property type="term" value="F:phosphomevalonate kinase activity"/>
    <property type="evidence" value="ECO:0007669"/>
    <property type="project" value="UniProtKB-EC"/>
</dbReference>
<keyword evidence="4" id="KW-0547">Nucleotide-binding</keyword>
<dbReference type="InterPro" id="IPR005917">
    <property type="entry name" value="Pmev_kinase_bact"/>
</dbReference>
<evidence type="ECO:0000259" key="8">
    <source>
        <dbReference type="Pfam" id="PF00288"/>
    </source>
</evidence>
<name>A0ABC8B4R5_9NOCA</name>
<evidence type="ECO:0000256" key="5">
    <source>
        <dbReference type="ARBA" id="ARBA00022777"/>
    </source>
</evidence>
<dbReference type="InterPro" id="IPR013750">
    <property type="entry name" value="GHMP_kinase_C_dom"/>
</dbReference>
<organism evidence="10 11">
    <name type="scientific">Nocardia seriolae</name>
    <dbReference type="NCBI Taxonomy" id="37332"/>
    <lineage>
        <taxon>Bacteria</taxon>
        <taxon>Bacillati</taxon>
        <taxon>Actinomycetota</taxon>
        <taxon>Actinomycetes</taxon>
        <taxon>Mycobacteriales</taxon>
        <taxon>Nocardiaceae</taxon>
        <taxon>Nocardia</taxon>
    </lineage>
</organism>
<reference evidence="10 11" key="1">
    <citation type="submission" date="2016-10" db="EMBL/GenBank/DDBJ databases">
        <title>Genome sequence of Nocardia seriolae strain EM150506, isolated from Anguila japonica.</title>
        <authorList>
            <person name="Han H.-J."/>
        </authorList>
    </citation>
    <scope>NUCLEOTIDE SEQUENCE [LARGE SCALE GENOMIC DNA]</scope>
    <source>
        <strain evidence="10 11">EM150506</strain>
    </source>
</reference>
<sequence>MSRWRAPGKLFIAGEYAVVEPGCKAVLAAVDRYVTVTATAGDRRRADITVRSDIAFGTTRFERYDGVLRPVGSVGGELGRVVAAIEIVDRWAIESGHPVPAVEVVIDSTLHEGGTKFGLGSSAAVIVAVIGSLAACYGLRPTPMQLFRLALLAAVRVDSRGSGADLAASTFGGWIAYHSPDRDAVRALHDRVGVREAVSAPWPGLAVRRLPQPGLATLAVGWTGTPASTAGQIARADAWDHAEAHYAAFRHDSERCCTALESALRIDDTAGVLAQIRRSRRLLRELDVATGIGIFTKRLSTLCATAEELGAAAKPSGAGGGDCGIALLAGADRARAAELNDRWRVAGIRQLPLEVANLEGGFR</sequence>
<keyword evidence="7" id="KW-0472">Membrane</keyword>
<dbReference type="Pfam" id="PF00288">
    <property type="entry name" value="GHMP_kinases_N"/>
    <property type="match status" value="1"/>
</dbReference>
<dbReference type="SUPFAM" id="SSF55060">
    <property type="entry name" value="GHMP Kinase, C-terminal domain"/>
    <property type="match status" value="1"/>
</dbReference>
<feature type="transmembrane region" description="Helical" evidence="7">
    <location>
        <begin position="117"/>
        <end position="139"/>
    </location>
</feature>
<dbReference type="InterPro" id="IPR036554">
    <property type="entry name" value="GHMP_kinase_C_sf"/>
</dbReference>
<gene>
    <name evidence="10" type="ORF">NS506_07100</name>
</gene>
<evidence type="ECO:0000313" key="11">
    <source>
        <dbReference type="Proteomes" id="UP000180166"/>
    </source>
</evidence>
<dbReference type="InterPro" id="IPR035102">
    <property type="entry name" value="Phosphomevalonate_kinase"/>
</dbReference>
<keyword evidence="3 10" id="KW-0808">Transferase</keyword>
<evidence type="ECO:0000256" key="3">
    <source>
        <dbReference type="ARBA" id="ARBA00022679"/>
    </source>
</evidence>
<evidence type="ECO:0000259" key="9">
    <source>
        <dbReference type="Pfam" id="PF08544"/>
    </source>
</evidence>